<organism evidence="2 3">
    <name type="scientific">Naematelia encephala</name>
    <dbReference type="NCBI Taxonomy" id="71784"/>
    <lineage>
        <taxon>Eukaryota</taxon>
        <taxon>Fungi</taxon>
        <taxon>Dikarya</taxon>
        <taxon>Basidiomycota</taxon>
        <taxon>Agaricomycotina</taxon>
        <taxon>Tremellomycetes</taxon>
        <taxon>Tremellales</taxon>
        <taxon>Naemateliaceae</taxon>
        <taxon>Naematelia</taxon>
    </lineage>
</organism>
<protein>
    <recommendedName>
        <fullName evidence="1">NTF2 domain-containing protein</fullName>
    </recommendedName>
</protein>
<proteinExistence type="predicted"/>
<dbReference type="PROSITE" id="PS50177">
    <property type="entry name" value="NTF2_DOMAIN"/>
    <property type="match status" value="1"/>
</dbReference>
<keyword evidence="3" id="KW-1185">Reference proteome</keyword>
<dbReference type="SUPFAM" id="SSF54427">
    <property type="entry name" value="NTF2-like"/>
    <property type="match status" value="1"/>
</dbReference>
<dbReference type="Gene3D" id="3.10.450.50">
    <property type="match status" value="1"/>
</dbReference>
<dbReference type="PANTHER" id="PTHR12612">
    <property type="entry name" value="NUCLEAR TRANSPORT FACTOR 2"/>
    <property type="match status" value="1"/>
</dbReference>
<evidence type="ECO:0000313" key="2">
    <source>
        <dbReference type="EMBL" id="ORY32191.1"/>
    </source>
</evidence>
<dbReference type="OrthoDB" id="25408at2759"/>
<dbReference type="AlphaFoldDB" id="A0A1Y2BBI4"/>
<evidence type="ECO:0000259" key="1">
    <source>
        <dbReference type="PROSITE" id="PS50177"/>
    </source>
</evidence>
<dbReference type="InterPro" id="IPR045875">
    <property type="entry name" value="NTF2"/>
</dbReference>
<dbReference type="GO" id="GO:0006913">
    <property type="term" value="P:nucleocytoplasmic transport"/>
    <property type="evidence" value="ECO:0007669"/>
    <property type="project" value="InterPro"/>
</dbReference>
<dbReference type="EMBL" id="MCFC01000011">
    <property type="protein sequence ID" value="ORY32191.1"/>
    <property type="molecule type" value="Genomic_DNA"/>
</dbReference>
<evidence type="ECO:0000313" key="3">
    <source>
        <dbReference type="Proteomes" id="UP000193986"/>
    </source>
</evidence>
<comment type="caution">
    <text evidence="2">The sequence shown here is derived from an EMBL/GenBank/DDBJ whole genome shotgun (WGS) entry which is preliminary data.</text>
</comment>
<accession>A0A1Y2BBI4</accession>
<dbReference type="Proteomes" id="UP000193986">
    <property type="component" value="Unassembled WGS sequence"/>
</dbReference>
<dbReference type="InterPro" id="IPR018222">
    <property type="entry name" value="Nuclear_transport_factor_2_euk"/>
</dbReference>
<dbReference type="InParanoid" id="A0A1Y2BBI4"/>
<gene>
    <name evidence="2" type="ORF">BCR39DRAFT_524518</name>
</gene>
<feature type="domain" description="NTF2" evidence="1">
    <location>
        <begin position="31"/>
        <end position="174"/>
    </location>
</feature>
<reference evidence="2 3" key="1">
    <citation type="submission" date="2016-07" db="EMBL/GenBank/DDBJ databases">
        <title>Pervasive Adenine N6-methylation of Active Genes in Fungi.</title>
        <authorList>
            <consortium name="DOE Joint Genome Institute"/>
            <person name="Mondo S.J."/>
            <person name="Dannebaum R.O."/>
            <person name="Kuo R.C."/>
            <person name="Labutti K."/>
            <person name="Haridas S."/>
            <person name="Kuo A."/>
            <person name="Salamov A."/>
            <person name="Ahrendt S.R."/>
            <person name="Lipzen A."/>
            <person name="Sullivan W."/>
            <person name="Andreopoulos W.B."/>
            <person name="Clum A."/>
            <person name="Lindquist E."/>
            <person name="Daum C."/>
            <person name="Ramamoorthy G.K."/>
            <person name="Gryganskyi A."/>
            <person name="Culley D."/>
            <person name="Magnuson J.K."/>
            <person name="James T.Y."/>
            <person name="O'Malley M.A."/>
            <person name="Stajich J.E."/>
            <person name="Spatafora J.W."/>
            <person name="Visel A."/>
            <person name="Grigoriev I.V."/>
        </authorList>
    </citation>
    <scope>NUCLEOTIDE SEQUENCE [LARGE SCALE GENOMIC DNA]</scope>
    <source>
        <strain evidence="2 3">68-887.2</strain>
    </source>
</reference>
<dbReference type="InterPro" id="IPR032710">
    <property type="entry name" value="NTF2-like_dom_sf"/>
</dbReference>
<sequence>MASLVPQTPSLPSGKPPLPWSVNAVDAASHGSIAFCQIYYETYDEPSRRVRDIPLLYLPQATIIWNGNRISSDRDKLSQFLEAMPLSRHDPQTLDCHPVAALDPTSGPAPDLIINITGSVLHGPSVAAAYDSRGPNVSPQDMPRKYHEVFILRAAEQEEDMQPKYAIHSSTFRFVG</sequence>
<name>A0A1Y2BBI4_9TREE</name>
<dbReference type="STRING" id="71784.A0A1Y2BBI4"/>